<gene>
    <name evidence="1" type="ORF">LAD12857_30990</name>
</gene>
<keyword evidence="2" id="KW-1185">Reference proteome</keyword>
<organism evidence="1 2">
    <name type="scientific">Lacrimispora amygdalina</name>
    <dbReference type="NCBI Taxonomy" id="253257"/>
    <lineage>
        <taxon>Bacteria</taxon>
        <taxon>Bacillati</taxon>
        <taxon>Bacillota</taxon>
        <taxon>Clostridia</taxon>
        <taxon>Lachnospirales</taxon>
        <taxon>Lachnospiraceae</taxon>
        <taxon>Lacrimispora</taxon>
    </lineage>
</organism>
<dbReference type="EMBL" id="BRPJ01000059">
    <property type="protein sequence ID" value="GLB31176.1"/>
    <property type="molecule type" value="Genomic_DNA"/>
</dbReference>
<proteinExistence type="predicted"/>
<name>A0ABQ5M8B1_9FIRM</name>
<dbReference type="Proteomes" id="UP001419084">
    <property type="component" value="Unassembled WGS sequence"/>
</dbReference>
<evidence type="ECO:0000313" key="2">
    <source>
        <dbReference type="Proteomes" id="UP001419084"/>
    </source>
</evidence>
<accession>A0ABQ5M8B1</accession>
<evidence type="ECO:0000313" key="1">
    <source>
        <dbReference type="EMBL" id="GLB31176.1"/>
    </source>
</evidence>
<protein>
    <submittedName>
        <fullName evidence="1">Uncharacterized protein</fullName>
    </submittedName>
</protein>
<reference evidence="1 2" key="1">
    <citation type="journal article" date="2024" name="Int. J. Syst. Evol. Microbiol.">
        <title>Lacrimispora brassicae sp. nov. isolated from fermented cabbage, and proposal of Clostridium indicum Gundawar et al. 2019 and Clostridium methoxybenzovorans Mechichi et al. 1999 as heterotypic synonyms of Lacrimispora amygdalina (Parshina et al. 2003) Haas and Blanchard 2020 and Lacrimispora indolis (McClung and McCoy 1957) Haas and Blanchard 2020, respectively.</title>
        <authorList>
            <person name="Kobayashi H."/>
            <person name="Tanizawa Y."/>
            <person name="Sakamoto M."/>
            <person name="Ohkuma M."/>
            <person name="Tohno M."/>
        </authorList>
    </citation>
    <scope>NUCLEOTIDE SEQUENCE [LARGE SCALE GENOMIC DNA]</scope>
    <source>
        <strain evidence="1 2">DSM 12857</strain>
    </source>
</reference>
<sequence length="68" mass="7827">MVLSGHLLKLRIATIAGHLKQLGNKDVKNLDLNVEAPYYFLNSQYFTEKYTIIKSRYDILKVNADLDV</sequence>
<comment type="caution">
    <text evidence="1">The sequence shown here is derived from an EMBL/GenBank/DDBJ whole genome shotgun (WGS) entry which is preliminary data.</text>
</comment>